<gene>
    <name evidence="1" type="ORF">GCM10017044_22310</name>
</gene>
<reference evidence="1" key="2">
    <citation type="submission" date="2020-09" db="EMBL/GenBank/DDBJ databases">
        <authorList>
            <person name="Sun Q."/>
            <person name="Kim S."/>
        </authorList>
    </citation>
    <scope>NUCLEOTIDE SEQUENCE</scope>
    <source>
        <strain evidence="1">KCTC 42590</strain>
    </source>
</reference>
<proteinExistence type="predicted"/>
<dbReference type="AlphaFoldDB" id="A0A919AUJ2"/>
<dbReference type="InterPro" id="IPR016035">
    <property type="entry name" value="Acyl_Trfase/lysoPLipase"/>
</dbReference>
<dbReference type="SUPFAM" id="SSF52151">
    <property type="entry name" value="FabD/lysophospholipase-like"/>
    <property type="match status" value="1"/>
</dbReference>
<name>A0A919AUJ2_9PROT</name>
<dbReference type="Proteomes" id="UP000630923">
    <property type="component" value="Unassembled WGS sequence"/>
</dbReference>
<keyword evidence="2" id="KW-1185">Reference proteome</keyword>
<evidence type="ECO:0000313" key="1">
    <source>
        <dbReference type="EMBL" id="GHF26813.1"/>
    </source>
</evidence>
<comment type="caution">
    <text evidence="1">The sequence shown here is derived from an EMBL/GenBank/DDBJ whole genome shotgun (WGS) entry which is preliminary data.</text>
</comment>
<sequence length="354" mass="39677">MSALRIIAGKNAKQRIEDRGLTPDLVRAVVGASGGPKWLVLQALDRFLFGAWLPMASQKIDLVGSSIGAWRMALAAHPEPSRKVDEFIDGYLSYRSSNGVTAAEITRQSYEILDTVFPDDDKAALTNNPQRNLNIVAVRCKGLTASRIKLFEFIGLLSSAVFNAVDRKGLGLFFDRVVFHSHEQPMLSEQWQDYNRVDIKLGGALLPQALMASGSVPFVIDPVVNIPGAPEGVYRDGGVIDYHFDVSWKTGDGIILYPHFYPHLIPGWFDKRRVSRRVRGDVWDDMLLLCPTDDFVASLPYQQIPERSNFTEMPDAERLTYWKTVISESRRLEEELGNLLQSHDKLMDCIEAAP</sequence>
<accession>A0A919AUJ2</accession>
<evidence type="ECO:0008006" key="3">
    <source>
        <dbReference type="Google" id="ProtNLM"/>
    </source>
</evidence>
<organism evidence="1 2">
    <name type="scientific">Kordiimonas sediminis</name>
    <dbReference type="NCBI Taxonomy" id="1735581"/>
    <lineage>
        <taxon>Bacteria</taxon>
        <taxon>Pseudomonadati</taxon>
        <taxon>Pseudomonadota</taxon>
        <taxon>Alphaproteobacteria</taxon>
        <taxon>Kordiimonadales</taxon>
        <taxon>Kordiimonadaceae</taxon>
        <taxon>Kordiimonas</taxon>
    </lineage>
</organism>
<evidence type="ECO:0000313" key="2">
    <source>
        <dbReference type="Proteomes" id="UP000630923"/>
    </source>
</evidence>
<dbReference type="EMBL" id="BNCI01000002">
    <property type="protein sequence ID" value="GHF26813.1"/>
    <property type="molecule type" value="Genomic_DNA"/>
</dbReference>
<protein>
    <recommendedName>
        <fullName evidence="3">Patatin-like phospholipase family protein</fullName>
    </recommendedName>
</protein>
<reference evidence="1" key="1">
    <citation type="journal article" date="2014" name="Int. J. Syst. Evol. Microbiol.">
        <title>Complete genome sequence of Corynebacterium casei LMG S-19264T (=DSM 44701T), isolated from a smear-ripened cheese.</title>
        <authorList>
            <consortium name="US DOE Joint Genome Institute (JGI-PGF)"/>
            <person name="Walter F."/>
            <person name="Albersmeier A."/>
            <person name="Kalinowski J."/>
            <person name="Ruckert C."/>
        </authorList>
    </citation>
    <scope>NUCLEOTIDE SEQUENCE</scope>
    <source>
        <strain evidence="1">KCTC 42590</strain>
    </source>
</reference>